<name>A0A0M0GCB2_SPOGL</name>
<keyword evidence="3" id="KW-1185">Reference proteome</keyword>
<evidence type="ECO:0000313" key="2">
    <source>
        <dbReference type="EMBL" id="KON87464.1"/>
    </source>
</evidence>
<dbReference type="EMBL" id="LGUF01000007">
    <property type="protein sequence ID" value="KON87464.1"/>
    <property type="molecule type" value="Genomic_DNA"/>
</dbReference>
<dbReference type="Proteomes" id="UP000037109">
    <property type="component" value="Unassembled WGS sequence"/>
</dbReference>
<evidence type="ECO:0000256" key="1">
    <source>
        <dbReference type="SAM" id="Coils"/>
    </source>
</evidence>
<keyword evidence="1" id="KW-0175">Coiled coil</keyword>
<dbReference type="RefSeq" id="WP_053434818.1">
    <property type="nucleotide sequence ID" value="NZ_LGUF01000007.1"/>
</dbReference>
<feature type="coiled-coil region" evidence="1">
    <location>
        <begin position="58"/>
        <end position="99"/>
    </location>
</feature>
<proteinExistence type="predicted"/>
<sequence>MKLKHPVSASIIGGLLITNIVTGYQFSSEYHKQELEIHKKEETINRQQGSIFEKNSLLEKQQGELNTYKETESKLNNQINIKDDEINKLKKQLEETKKREKESP</sequence>
<dbReference type="OrthoDB" id="9938132at2"/>
<protein>
    <submittedName>
        <fullName evidence="2">Uncharacterized protein</fullName>
    </submittedName>
</protein>
<accession>A0A0M0GCB2</accession>
<gene>
    <name evidence="2" type="ORF">AF332_11910</name>
</gene>
<evidence type="ECO:0000313" key="3">
    <source>
        <dbReference type="Proteomes" id="UP000037109"/>
    </source>
</evidence>
<organism evidence="2 3">
    <name type="scientific">Sporosarcina globispora</name>
    <name type="common">Bacillus globisporus</name>
    <dbReference type="NCBI Taxonomy" id="1459"/>
    <lineage>
        <taxon>Bacteria</taxon>
        <taxon>Bacillati</taxon>
        <taxon>Bacillota</taxon>
        <taxon>Bacilli</taxon>
        <taxon>Bacillales</taxon>
        <taxon>Caryophanaceae</taxon>
        <taxon>Sporosarcina</taxon>
    </lineage>
</organism>
<dbReference type="AlphaFoldDB" id="A0A0M0GCB2"/>
<comment type="caution">
    <text evidence="2">The sequence shown here is derived from an EMBL/GenBank/DDBJ whole genome shotgun (WGS) entry which is preliminary data.</text>
</comment>
<reference evidence="3" key="1">
    <citation type="submission" date="2015-07" db="EMBL/GenBank/DDBJ databases">
        <title>Fjat-10036 dsm4.</title>
        <authorList>
            <person name="Liu B."/>
            <person name="Wang J."/>
            <person name="Zhu Y."/>
            <person name="Liu G."/>
            <person name="Chen Q."/>
            <person name="Chen Z."/>
            <person name="Lan J."/>
            <person name="Che J."/>
            <person name="Ge C."/>
            <person name="Shi H."/>
            <person name="Pan Z."/>
            <person name="Liu X."/>
        </authorList>
    </citation>
    <scope>NUCLEOTIDE SEQUENCE [LARGE SCALE GENOMIC DNA]</scope>
    <source>
        <strain evidence="3">DSM 4</strain>
    </source>
</reference>